<sequence length="68" mass="7817">MVWLINVQTEGYQMVHDSRLLAFGFGRSNFHQKRITFVICDQRIKPETYQIVQAIGVIATTMQESSAI</sequence>
<evidence type="ECO:0000313" key="1">
    <source>
        <dbReference type="EMBL" id="KAJ5514936.1"/>
    </source>
</evidence>
<dbReference type="Proteomes" id="UP001149954">
    <property type="component" value="Unassembled WGS sequence"/>
</dbReference>
<dbReference type="EMBL" id="JAPWDS010000002">
    <property type="protein sequence ID" value="KAJ5514936.1"/>
    <property type="molecule type" value="Genomic_DNA"/>
</dbReference>
<gene>
    <name evidence="1" type="ORF">N7463_004488</name>
</gene>
<proteinExistence type="predicted"/>
<reference evidence="1" key="2">
    <citation type="journal article" date="2023" name="IMA Fungus">
        <title>Comparative genomic study of the Penicillium genus elucidates a diverse pangenome and 15 lateral gene transfer events.</title>
        <authorList>
            <person name="Petersen C."/>
            <person name="Sorensen T."/>
            <person name="Nielsen M.R."/>
            <person name="Sondergaard T.E."/>
            <person name="Sorensen J.L."/>
            <person name="Fitzpatrick D.A."/>
            <person name="Frisvad J.C."/>
            <person name="Nielsen K.L."/>
        </authorList>
    </citation>
    <scope>NUCLEOTIDE SEQUENCE</scope>
    <source>
        <strain evidence="1">IBT 29495</strain>
    </source>
</reference>
<organism evidence="1 2">
    <name type="scientific">Penicillium fimorum</name>
    <dbReference type="NCBI Taxonomy" id="1882269"/>
    <lineage>
        <taxon>Eukaryota</taxon>
        <taxon>Fungi</taxon>
        <taxon>Dikarya</taxon>
        <taxon>Ascomycota</taxon>
        <taxon>Pezizomycotina</taxon>
        <taxon>Eurotiomycetes</taxon>
        <taxon>Eurotiomycetidae</taxon>
        <taxon>Eurotiales</taxon>
        <taxon>Aspergillaceae</taxon>
        <taxon>Penicillium</taxon>
    </lineage>
</organism>
<keyword evidence="2" id="KW-1185">Reference proteome</keyword>
<accession>A0A9W9Y2X8</accession>
<evidence type="ECO:0000313" key="2">
    <source>
        <dbReference type="Proteomes" id="UP001149954"/>
    </source>
</evidence>
<comment type="caution">
    <text evidence="1">The sequence shown here is derived from an EMBL/GenBank/DDBJ whole genome shotgun (WGS) entry which is preliminary data.</text>
</comment>
<protein>
    <submittedName>
        <fullName evidence="1">Uncharacterized protein</fullName>
    </submittedName>
</protein>
<dbReference type="AlphaFoldDB" id="A0A9W9Y2X8"/>
<reference evidence="1" key="1">
    <citation type="submission" date="2022-12" db="EMBL/GenBank/DDBJ databases">
        <authorList>
            <person name="Petersen C."/>
        </authorList>
    </citation>
    <scope>NUCLEOTIDE SEQUENCE</scope>
    <source>
        <strain evidence="1">IBT 29495</strain>
    </source>
</reference>
<name>A0A9W9Y2X8_9EURO</name>